<dbReference type="SUPFAM" id="SSF52540">
    <property type="entry name" value="P-loop containing nucleoside triphosphate hydrolases"/>
    <property type="match status" value="2"/>
</dbReference>
<dbReference type="PROSITE" id="PS51192">
    <property type="entry name" value="HELICASE_ATP_BIND_1"/>
    <property type="match status" value="1"/>
</dbReference>
<sequence length="535" mass="60742">LRQYQLEGIAWLRFLHTLRLNGALCDSMGLGKTLQALICVAISHDVVHHAAPDSKPVSIVVCPSTLVRHWIAEINRFFKSDDPVFFPLELSGSSTSRRAVWEKGLVFCNIIVTSYSVLRSDIRMLASQSYHYCVLDEGHLLKNPKTETAKASRQLRSKHRLLLSGTPVQNHVHELWAVFDFLMPNFLGSSVFFSEKYARTISKGQAPGASVREISEGIEKLKTLHQQVLPFILRREKQQVLRELPSKLVTQIEVPMSDLQRRLYTDFCSFADVQQSLRALDRAAKDDLGDRCLEQAGRSSLQALLFLRLLSTHPWLVRSAIPVASEISDNDWLRFDTSGKIRALADLLRELSIFTDDLSAADNDSSLLYCEDDHTKCLIFAQFIQSLDVVEKLLFKPHIPSLKYLRLDGRVPARRRYAIAEEFNRNDEIKVLLLTTRVGGLGLNLTGADTVIFLEHDFNPFADLQAMDRVHRIGQKKAVCVYRLVLVDSIDQRIMKLQEKKLAMSEAIVNADNSTMFSMGTDRLLDIFTMRSDQE</sequence>
<dbReference type="PANTHER" id="PTHR36498:SF1">
    <property type="entry name" value="TATA-BINDING PROTEIN-ASSOCIATED FACTOR 172"/>
    <property type="match status" value="1"/>
</dbReference>
<dbReference type="InParanoid" id="B7FUQ3"/>
<dbReference type="RefSeq" id="XP_002178359.1">
    <property type="nucleotide sequence ID" value="XM_002178323.1"/>
</dbReference>
<dbReference type="GeneID" id="7197628"/>
<dbReference type="InterPro" id="IPR000330">
    <property type="entry name" value="SNF2_N"/>
</dbReference>
<dbReference type="GO" id="GO:0003677">
    <property type="term" value="F:DNA binding"/>
    <property type="evidence" value="ECO:0007669"/>
    <property type="project" value="InterPro"/>
</dbReference>
<feature type="domain" description="Helicase C-terminal" evidence="3">
    <location>
        <begin position="362"/>
        <end position="516"/>
    </location>
</feature>
<feature type="non-terminal residue" evidence="4">
    <location>
        <position position="535"/>
    </location>
</feature>
<dbReference type="AlphaFoldDB" id="B7FUQ3"/>
<dbReference type="OrthoDB" id="10252227at2759"/>
<feature type="non-terminal residue" evidence="4">
    <location>
        <position position="1"/>
    </location>
</feature>
<keyword evidence="1" id="KW-0378">Hydrolase</keyword>
<protein>
    <submittedName>
        <fullName evidence="4">Uncharacterized protein</fullName>
    </submittedName>
</protein>
<dbReference type="GO" id="GO:0017025">
    <property type="term" value="F:TBP-class protein binding"/>
    <property type="evidence" value="ECO:0007669"/>
    <property type="project" value="InterPro"/>
</dbReference>
<dbReference type="PaxDb" id="2850-Phatr11009"/>
<dbReference type="Proteomes" id="UP000000759">
    <property type="component" value="Chromosome 4"/>
</dbReference>
<gene>
    <name evidence="4" type="ORF">PHATRDRAFT_11009</name>
</gene>
<dbReference type="Pfam" id="PF00176">
    <property type="entry name" value="SNF2-rel_dom"/>
    <property type="match status" value="1"/>
</dbReference>
<dbReference type="Gene3D" id="3.40.50.10810">
    <property type="entry name" value="Tandem AAA-ATPase domain"/>
    <property type="match status" value="1"/>
</dbReference>
<dbReference type="SMART" id="SM00487">
    <property type="entry name" value="DEXDc"/>
    <property type="match status" value="1"/>
</dbReference>
<dbReference type="GO" id="GO:0016887">
    <property type="term" value="F:ATP hydrolysis activity"/>
    <property type="evidence" value="ECO:0007669"/>
    <property type="project" value="InterPro"/>
</dbReference>
<proteinExistence type="predicted"/>
<dbReference type="GO" id="GO:0005524">
    <property type="term" value="F:ATP binding"/>
    <property type="evidence" value="ECO:0007669"/>
    <property type="project" value="InterPro"/>
</dbReference>
<dbReference type="InterPro" id="IPR001650">
    <property type="entry name" value="Helicase_C-like"/>
</dbReference>
<dbReference type="KEGG" id="pti:PHATRDRAFT_11009"/>
<reference evidence="4 5" key="1">
    <citation type="journal article" date="2008" name="Nature">
        <title>The Phaeodactylum genome reveals the evolutionary history of diatom genomes.</title>
        <authorList>
            <person name="Bowler C."/>
            <person name="Allen A.E."/>
            <person name="Badger J.H."/>
            <person name="Grimwood J."/>
            <person name="Jabbari K."/>
            <person name="Kuo A."/>
            <person name="Maheswari U."/>
            <person name="Martens C."/>
            <person name="Maumus F."/>
            <person name="Otillar R.P."/>
            <person name="Rayko E."/>
            <person name="Salamov A."/>
            <person name="Vandepoele K."/>
            <person name="Beszteri B."/>
            <person name="Gruber A."/>
            <person name="Heijde M."/>
            <person name="Katinka M."/>
            <person name="Mock T."/>
            <person name="Valentin K."/>
            <person name="Verret F."/>
            <person name="Berges J.A."/>
            <person name="Brownlee C."/>
            <person name="Cadoret J.P."/>
            <person name="Chiovitti A."/>
            <person name="Choi C.J."/>
            <person name="Coesel S."/>
            <person name="De Martino A."/>
            <person name="Detter J.C."/>
            <person name="Durkin C."/>
            <person name="Falciatore A."/>
            <person name="Fournet J."/>
            <person name="Haruta M."/>
            <person name="Huysman M.J."/>
            <person name="Jenkins B.D."/>
            <person name="Jiroutova K."/>
            <person name="Jorgensen R.E."/>
            <person name="Joubert Y."/>
            <person name="Kaplan A."/>
            <person name="Kroger N."/>
            <person name="Kroth P.G."/>
            <person name="La Roche J."/>
            <person name="Lindquist E."/>
            <person name="Lommer M."/>
            <person name="Martin-Jezequel V."/>
            <person name="Lopez P.J."/>
            <person name="Lucas S."/>
            <person name="Mangogna M."/>
            <person name="McGinnis K."/>
            <person name="Medlin L.K."/>
            <person name="Montsant A."/>
            <person name="Oudot-Le Secq M.P."/>
            <person name="Napoli C."/>
            <person name="Obornik M."/>
            <person name="Parker M.S."/>
            <person name="Petit J.L."/>
            <person name="Porcel B.M."/>
            <person name="Poulsen N."/>
            <person name="Robison M."/>
            <person name="Rychlewski L."/>
            <person name="Rynearson T.A."/>
            <person name="Schmutz J."/>
            <person name="Shapiro H."/>
            <person name="Siaut M."/>
            <person name="Stanley M."/>
            <person name="Sussman M.R."/>
            <person name="Taylor A.R."/>
            <person name="Vardi A."/>
            <person name="von Dassow P."/>
            <person name="Vyverman W."/>
            <person name="Willis A."/>
            <person name="Wyrwicz L.S."/>
            <person name="Rokhsar D.S."/>
            <person name="Weissenbach J."/>
            <person name="Armbrust E.V."/>
            <person name="Green B.R."/>
            <person name="Van de Peer Y."/>
            <person name="Grigoriev I.V."/>
        </authorList>
    </citation>
    <scope>NUCLEOTIDE SEQUENCE [LARGE SCALE GENOMIC DNA]</scope>
    <source>
        <strain evidence="4 5">CCAP 1055/1</strain>
    </source>
</reference>
<evidence type="ECO:0000256" key="1">
    <source>
        <dbReference type="ARBA" id="ARBA00022801"/>
    </source>
</evidence>
<dbReference type="CDD" id="cd18793">
    <property type="entry name" value="SF2_C_SNF"/>
    <property type="match status" value="1"/>
</dbReference>
<name>B7FUQ3_PHATC</name>
<evidence type="ECO:0000313" key="4">
    <source>
        <dbReference type="EMBL" id="EEC50024.1"/>
    </source>
</evidence>
<dbReference type="InterPro" id="IPR014001">
    <property type="entry name" value="Helicase_ATP-bd"/>
</dbReference>
<dbReference type="InterPro" id="IPR044972">
    <property type="entry name" value="Mot1"/>
</dbReference>
<dbReference type="Pfam" id="PF00271">
    <property type="entry name" value="Helicase_C"/>
    <property type="match status" value="1"/>
</dbReference>
<dbReference type="Gene3D" id="3.40.50.300">
    <property type="entry name" value="P-loop containing nucleotide triphosphate hydrolases"/>
    <property type="match status" value="1"/>
</dbReference>
<accession>B7FUQ3</accession>
<dbReference type="SMART" id="SM00490">
    <property type="entry name" value="HELICc"/>
    <property type="match status" value="1"/>
</dbReference>
<keyword evidence="5" id="KW-1185">Reference proteome</keyword>
<dbReference type="InterPro" id="IPR027417">
    <property type="entry name" value="P-loop_NTPase"/>
</dbReference>
<evidence type="ECO:0000259" key="2">
    <source>
        <dbReference type="PROSITE" id="PS51192"/>
    </source>
</evidence>
<dbReference type="InterPro" id="IPR049730">
    <property type="entry name" value="SNF2/RAD54-like_C"/>
</dbReference>
<evidence type="ECO:0000259" key="3">
    <source>
        <dbReference type="PROSITE" id="PS51194"/>
    </source>
</evidence>
<evidence type="ECO:0000313" key="5">
    <source>
        <dbReference type="Proteomes" id="UP000000759"/>
    </source>
</evidence>
<feature type="domain" description="Helicase ATP-binding" evidence="2">
    <location>
        <begin position="13"/>
        <end position="185"/>
    </location>
</feature>
<dbReference type="STRING" id="556484.B7FUQ3"/>
<dbReference type="EMBL" id="CM000607">
    <property type="protein sequence ID" value="EEC50024.1"/>
    <property type="molecule type" value="Genomic_DNA"/>
</dbReference>
<dbReference type="PANTHER" id="PTHR36498">
    <property type="entry name" value="TATA-BINDING PROTEIN-ASSOCIATED FACTOR 172"/>
    <property type="match status" value="1"/>
</dbReference>
<organism evidence="4 5">
    <name type="scientific">Phaeodactylum tricornutum (strain CCAP 1055/1)</name>
    <dbReference type="NCBI Taxonomy" id="556484"/>
    <lineage>
        <taxon>Eukaryota</taxon>
        <taxon>Sar</taxon>
        <taxon>Stramenopiles</taxon>
        <taxon>Ochrophyta</taxon>
        <taxon>Bacillariophyta</taxon>
        <taxon>Bacillariophyceae</taxon>
        <taxon>Bacillariophycidae</taxon>
        <taxon>Naviculales</taxon>
        <taxon>Phaeodactylaceae</taxon>
        <taxon>Phaeodactylum</taxon>
    </lineage>
</organism>
<dbReference type="eggNOG" id="KOG0392">
    <property type="taxonomic scope" value="Eukaryota"/>
</dbReference>
<dbReference type="PROSITE" id="PS51194">
    <property type="entry name" value="HELICASE_CTER"/>
    <property type="match status" value="1"/>
</dbReference>
<dbReference type="InterPro" id="IPR038718">
    <property type="entry name" value="SNF2-like_sf"/>
</dbReference>
<reference evidence="5" key="2">
    <citation type="submission" date="2008-08" db="EMBL/GenBank/DDBJ databases">
        <authorList>
            <consortium name="Diatom Consortium"/>
            <person name="Grigoriev I."/>
            <person name="Grimwood J."/>
            <person name="Kuo A."/>
            <person name="Otillar R.P."/>
            <person name="Salamov A."/>
            <person name="Detter J.C."/>
            <person name="Lindquist E."/>
            <person name="Shapiro H."/>
            <person name="Lucas S."/>
            <person name="Glavina del Rio T."/>
            <person name="Pitluck S."/>
            <person name="Rokhsar D."/>
            <person name="Bowler C."/>
        </authorList>
    </citation>
    <scope>GENOME REANNOTATION</scope>
    <source>
        <strain evidence="5">CCAP 1055/1</strain>
    </source>
</reference>